<feature type="domain" description="DUF7587" evidence="2">
    <location>
        <begin position="18"/>
        <end position="174"/>
    </location>
</feature>
<dbReference type="Proteomes" id="UP000027456">
    <property type="component" value="Unassembled WGS sequence"/>
</dbReference>
<dbReference type="InterPro" id="IPR056009">
    <property type="entry name" value="DUF7587"/>
</dbReference>
<dbReference type="STRING" id="1423351.A0A074RF84"/>
<dbReference type="OrthoDB" id="3359845at2759"/>
<dbReference type="AlphaFoldDB" id="A0A074RF84"/>
<keyword evidence="4" id="KW-1185">Reference proteome</keyword>
<evidence type="ECO:0000313" key="4">
    <source>
        <dbReference type="Proteomes" id="UP000027456"/>
    </source>
</evidence>
<name>A0A074RF84_9AGAM</name>
<comment type="caution">
    <text evidence="3">The sequence shown here is derived from an EMBL/GenBank/DDBJ whole genome shotgun (WGS) entry which is preliminary data.</text>
</comment>
<gene>
    <name evidence="3" type="ORF">V565_272690</name>
</gene>
<evidence type="ECO:0000256" key="1">
    <source>
        <dbReference type="SAM" id="MobiDB-lite"/>
    </source>
</evidence>
<dbReference type="Pfam" id="PF24494">
    <property type="entry name" value="DUF7587"/>
    <property type="match status" value="1"/>
</dbReference>
<evidence type="ECO:0000259" key="2">
    <source>
        <dbReference type="Pfam" id="PF24494"/>
    </source>
</evidence>
<evidence type="ECO:0000313" key="3">
    <source>
        <dbReference type="EMBL" id="KEP45449.1"/>
    </source>
</evidence>
<dbReference type="HOGENOM" id="CLU_580248_0_0_1"/>
<sequence length="498" mass="56983">MLPDLKTAHRLVERVESTRLVFRVFDNNSHQSYSPSTGFNADTDVINPSDLNSVKRSVEKRISFYNQSPTPWISTTRRWLWAVWEANRRSNRAVQMNHPNPNVRIAIIDLDACLNADEGTSIPSLGYNHLPFIYALSGLSSAEINSRRFADMADEILIYQKVPPSAVISIWQFDSGLSSLPRQFTHSLPPSVDSEWAQGFRANHELVVDQFLQDWHNSEWDASRVGESCATVALVLLHDAYVRIAGEVGEVVKSAWSIAAWKVRTPTRRSVRIINRAREDGNSNQRSTPSEDLPPFPETFVESLAHKVIQEAVNSKDPFCRDTIEEATTAVIMCTPCETDSRRSTYERFLTHKKSLMAQIMNHVHANALSIQIRRIRRKVDRFHSIALELARTVPLGLLDELHVTRVDWETMKCHMLRVILTKLAPLCKKLDVHLIEPIPRNELVGQSHAHNLEAEAQWLSKEIEYPLWWEQCGMQKSMIEYLPDARAWPESLNRVIE</sequence>
<feature type="region of interest" description="Disordered" evidence="1">
    <location>
        <begin position="275"/>
        <end position="295"/>
    </location>
</feature>
<reference evidence="3 4" key="1">
    <citation type="submission" date="2013-12" db="EMBL/GenBank/DDBJ databases">
        <authorList>
            <person name="Cubeta M."/>
            <person name="Pakala S."/>
            <person name="Fedorova N."/>
            <person name="Thomas E."/>
            <person name="Dean R."/>
            <person name="Jabaji S."/>
            <person name="Neate S."/>
            <person name="Toda T."/>
            <person name="Tavantzis S."/>
            <person name="Vilgalys R."/>
            <person name="Bharathan N."/>
            <person name="Pakala S."/>
            <person name="Losada L.S."/>
            <person name="Zafar N."/>
            <person name="Nierman W."/>
        </authorList>
    </citation>
    <scope>NUCLEOTIDE SEQUENCE [LARGE SCALE GENOMIC DNA]</scope>
    <source>
        <strain evidence="3 4">123E</strain>
    </source>
</reference>
<protein>
    <recommendedName>
        <fullName evidence="2">DUF7587 domain-containing protein</fullName>
    </recommendedName>
</protein>
<dbReference type="EMBL" id="AZST01001800">
    <property type="protein sequence ID" value="KEP45449.1"/>
    <property type="molecule type" value="Genomic_DNA"/>
</dbReference>
<accession>A0A074RF84</accession>
<proteinExistence type="predicted"/>
<organism evidence="3 4">
    <name type="scientific">Rhizoctonia solani 123E</name>
    <dbReference type="NCBI Taxonomy" id="1423351"/>
    <lineage>
        <taxon>Eukaryota</taxon>
        <taxon>Fungi</taxon>
        <taxon>Dikarya</taxon>
        <taxon>Basidiomycota</taxon>
        <taxon>Agaricomycotina</taxon>
        <taxon>Agaricomycetes</taxon>
        <taxon>Cantharellales</taxon>
        <taxon>Ceratobasidiaceae</taxon>
        <taxon>Rhizoctonia</taxon>
    </lineage>
</organism>